<dbReference type="EMBL" id="UINC01114757">
    <property type="protein sequence ID" value="SVC85289.1"/>
    <property type="molecule type" value="Genomic_DNA"/>
</dbReference>
<accession>A0A382QIE9</accession>
<evidence type="ECO:0000313" key="4">
    <source>
        <dbReference type="EMBL" id="SVC85289.1"/>
    </source>
</evidence>
<dbReference type="PANTHER" id="PTHR43819">
    <property type="entry name" value="ARCHAEAL-TYPE GLUTAMATE SYNTHASE [NADPH]"/>
    <property type="match status" value="1"/>
</dbReference>
<gene>
    <name evidence="4" type="ORF">METZ01_LOCUS338143</name>
</gene>
<organism evidence="4">
    <name type="scientific">marine metagenome</name>
    <dbReference type="NCBI Taxonomy" id="408172"/>
    <lineage>
        <taxon>unclassified sequences</taxon>
        <taxon>metagenomes</taxon>
        <taxon>ecological metagenomes</taxon>
    </lineage>
</organism>
<feature type="non-terminal residue" evidence="4">
    <location>
        <position position="279"/>
    </location>
</feature>
<reference evidence="4" key="1">
    <citation type="submission" date="2018-05" db="EMBL/GenBank/DDBJ databases">
        <authorList>
            <person name="Lanie J.A."/>
            <person name="Ng W.-L."/>
            <person name="Kazmierczak K.M."/>
            <person name="Andrzejewski T.M."/>
            <person name="Davidsen T.M."/>
            <person name="Wayne K.J."/>
            <person name="Tettelin H."/>
            <person name="Glass J.I."/>
            <person name="Rusch D."/>
            <person name="Podicherti R."/>
            <person name="Tsui H.-C.T."/>
            <person name="Winkler M.E."/>
        </authorList>
    </citation>
    <scope>NUCLEOTIDE SEQUENCE</scope>
</reference>
<comment type="similarity">
    <text evidence="1">Belongs to the glutamate synthase family.</text>
</comment>
<dbReference type="AlphaFoldDB" id="A0A382QIE9"/>
<keyword evidence="2" id="KW-0472">Membrane</keyword>
<name>A0A382QIE9_9ZZZZ</name>
<keyword evidence="2" id="KW-0812">Transmembrane</keyword>
<dbReference type="GO" id="GO:0006537">
    <property type="term" value="P:glutamate biosynthetic process"/>
    <property type="evidence" value="ECO:0007669"/>
    <property type="project" value="InterPro"/>
</dbReference>
<sequence length="279" mass="31022">MEIFNLIIVITGGFLLLVFIHDIVQKKHGILRNFPVVGHLRYLLEKIGPELRQYWVANDKEEMPFTRAERSWVYATSKKQNSNFGFGSSELMYDAGYPVLKHSAFPTRDKYDTEGKLLTSTMPCAKLIGASHNRKNPYRPQSIVNISAMSFGSLGKNAVAALNLGAKEAHCYQNTGEGGISPYHKLGSDLVWQIGTGYFGARDAEGKFSLEVFKQAIENNPTVKMIEIKLSQGAKPGKGGILPKDKITEEISKIRGIPRDRDCISPNSHSEFTNVSELV</sequence>
<protein>
    <recommendedName>
        <fullName evidence="3">Glutamate synthase domain-containing protein</fullName>
    </recommendedName>
</protein>
<keyword evidence="2" id="KW-1133">Transmembrane helix</keyword>
<evidence type="ECO:0000259" key="3">
    <source>
        <dbReference type="Pfam" id="PF01645"/>
    </source>
</evidence>
<dbReference type="InterPro" id="IPR013785">
    <property type="entry name" value="Aldolase_TIM"/>
</dbReference>
<evidence type="ECO:0000256" key="2">
    <source>
        <dbReference type="SAM" id="Phobius"/>
    </source>
</evidence>
<proteinExistence type="inferred from homology"/>
<dbReference type="PANTHER" id="PTHR43819:SF1">
    <property type="entry name" value="ARCHAEAL-TYPE GLUTAMATE SYNTHASE [NADPH]"/>
    <property type="match status" value="1"/>
</dbReference>
<dbReference type="CDD" id="cd02808">
    <property type="entry name" value="GltS_FMN"/>
    <property type="match status" value="1"/>
</dbReference>
<dbReference type="InterPro" id="IPR002932">
    <property type="entry name" value="Glu_synthdom"/>
</dbReference>
<evidence type="ECO:0000256" key="1">
    <source>
        <dbReference type="ARBA" id="ARBA00009716"/>
    </source>
</evidence>
<dbReference type="Gene3D" id="3.20.20.70">
    <property type="entry name" value="Aldolase class I"/>
    <property type="match status" value="1"/>
</dbReference>
<feature type="transmembrane region" description="Helical" evidence="2">
    <location>
        <begin position="6"/>
        <end position="24"/>
    </location>
</feature>
<dbReference type="Pfam" id="PF01645">
    <property type="entry name" value="Glu_synthase"/>
    <property type="match status" value="1"/>
</dbReference>
<feature type="domain" description="Glutamate synthase" evidence="3">
    <location>
        <begin position="135"/>
        <end position="278"/>
    </location>
</feature>
<dbReference type="SUPFAM" id="SSF51395">
    <property type="entry name" value="FMN-linked oxidoreductases"/>
    <property type="match status" value="1"/>
</dbReference>
<dbReference type="GO" id="GO:0015930">
    <property type="term" value="F:glutamate synthase activity"/>
    <property type="evidence" value="ECO:0007669"/>
    <property type="project" value="InterPro"/>
</dbReference>